<feature type="domain" description="MYND-type" evidence="5">
    <location>
        <begin position="29"/>
        <end position="66"/>
    </location>
</feature>
<organism evidence="6 7">
    <name type="scientific">Diaporthe ampelina</name>
    <dbReference type="NCBI Taxonomy" id="1214573"/>
    <lineage>
        <taxon>Eukaryota</taxon>
        <taxon>Fungi</taxon>
        <taxon>Dikarya</taxon>
        <taxon>Ascomycota</taxon>
        <taxon>Pezizomycotina</taxon>
        <taxon>Sordariomycetes</taxon>
        <taxon>Sordariomycetidae</taxon>
        <taxon>Diaporthales</taxon>
        <taxon>Diaporthaceae</taxon>
        <taxon>Diaporthe</taxon>
    </lineage>
</organism>
<keyword evidence="2 4" id="KW-0863">Zinc-finger</keyword>
<comment type="caution">
    <text evidence="6">The sequence shown here is derived from an EMBL/GenBank/DDBJ whole genome shotgun (WGS) entry which is preliminary data.</text>
</comment>
<accession>A0A0G2HTD8</accession>
<sequence>MTSQAGKNISRTYQDPTKLSFASKSEKYCIACGKSENVNRCGRCKGAWYGDSSCQKADWPCHKDSLRTVRQAKESEPIKDGYRAFRLRADSLEPELLVLPLTWRGHRDVKPVTSLLHHEGSRFGKSIHFTGFGFNSCLGSSYIYAGKRFLGLQVACRDAHGFDGSPPNKSVFASVKAVGKEPYHLWAGNIVVRRQDDSGTGSRAGSVTVADFRHTIDWLAFYPSRQGIQINGDQQIKDESERYTIVAVPASHAIRGLITKRQGDVSPISERFGRPLRLIMRPTQLCYLDADGRMPTCSPAASLMRSLDKDTNEHLPQIALGLPRSGLRSVDQALVVRTDDKDLSVDDVRRWRMDDAMQKALDFMTWDNYPLAFDGLVLLRPQRSAEEAFVDMRGPGAPDTVGGEGSWKIPLSVQKTVNVSPTDADTERT</sequence>
<reference evidence="6 7" key="1">
    <citation type="submission" date="2015-05" db="EMBL/GenBank/DDBJ databases">
        <title>Distinctive expansion of gene families associated with plant cell wall degradation and secondary metabolism in the genomes of grapevine trunk pathogens.</title>
        <authorList>
            <person name="Lawrence D.P."/>
            <person name="Travadon R."/>
            <person name="Rolshausen P.E."/>
            <person name="Baumgartner K."/>
        </authorList>
    </citation>
    <scope>NUCLEOTIDE SEQUENCE [LARGE SCALE GENOMIC DNA]</scope>
    <source>
        <strain evidence="6">DA912</strain>
    </source>
</reference>
<dbReference type="PROSITE" id="PS50865">
    <property type="entry name" value="ZF_MYND_2"/>
    <property type="match status" value="1"/>
</dbReference>
<evidence type="ECO:0000313" key="6">
    <source>
        <dbReference type="EMBL" id="KKY31365.1"/>
    </source>
</evidence>
<evidence type="ECO:0000256" key="1">
    <source>
        <dbReference type="ARBA" id="ARBA00022723"/>
    </source>
</evidence>
<keyword evidence="3" id="KW-0862">Zinc</keyword>
<evidence type="ECO:0000256" key="3">
    <source>
        <dbReference type="ARBA" id="ARBA00022833"/>
    </source>
</evidence>
<dbReference type="SUPFAM" id="SSF144232">
    <property type="entry name" value="HIT/MYND zinc finger-like"/>
    <property type="match status" value="1"/>
</dbReference>
<gene>
    <name evidence="6" type="ORF">UCDDA912_g08709</name>
</gene>
<protein>
    <submittedName>
        <fullName evidence="6">Putative mynd domain</fullName>
    </submittedName>
</protein>
<dbReference type="Proteomes" id="UP000034680">
    <property type="component" value="Unassembled WGS sequence"/>
</dbReference>
<dbReference type="InterPro" id="IPR002893">
    <property type="entry name" value="Znf_MYND"/>
</dbReference>
<dbReference type="GO" id="GO:0008270">
    <property type="term" value="F:zinc ion binding"/>
    <property type="evidence" value="ECO:0007669"/>
    <property type="project" value="UniProtKB-KW"/>
</dbReference>
<proteinExistence type="predicted"/>
<keyword evidence="7" id="KW-1185">Reference proteome</keyword>
<evidence type="ECO:0000256" key="4">
    <source>
        <dbReference type="PROSITE-ProRule" id="PRU00134"/>
    </source>
</evidence>
<evidence type="ECO:0000256" key="2">
    <source>
        <dbReference type="ARBA" id="ARBA00022771"/>
    </source>
</evidence>
<evidence type="ECO:0000259" key="5">
    <source>
        <dbReference type="PROSITE" id="PS50865"/>
    </source>
</evidence>
<dbReference type="Gene3D" id="6.10.140.2220">
    <property type="match status" value="1"/>
</dbReference>
<reference evidence="6 7" key="2">
    <citation type="submission" date="2015-05" db="EMBL/GenBank/DDBJ databases">
        <authorList>
            <person name="Morales-Cruz A."/>
            <person name="Amrine K.C."/>
            <person name="Cantu D."/>
        </authorList>
    </citation>
    <scope>NUCLEOTIDE SEQUENCE [LARGE SCALE GENOMIC DNA]</scope>
    <source>
        <strain evidence="6">DA912</strain>
    </source>
</reference>
<dbReference type="Pfam" id="PF01753">
    <property type="entry name" value="zf-MYND"/>
    <property type="match status" value="1"/>
</dbReference>
<dbReference type="EMBL" id="LCUC01000393">
    <property type="protein sequence ID" value="KKY31365.1"/>
    <property type="molecule type" value="Genomic_DNA"/>
</dbReference>
<dbReference type="AlphaFoldDB" id="A0A0G2HTD8"/>
<keyword evidence="1" id="KW-0479">Metal-binding</keyword>
<dbReference type="STRING" id="1214573.A0A0G2HTD8"/>
<evidence type="ECO:0000313" key="7">
    <source>
        <dbReference type="Proteomes" id="UP000034680"/>
    </source>
</evidence>
<dbReference type="OrthoDB" id="437457at2759"/>
<name>A0A0G2HTD8_9PEZI</name>